<evidence type="ECO:0000313" key="3">
    <source>
        <dbReference type="EMBL" id="CAH0377530.1"/>
    </source>
</evidence>
<name>A0A8J2X3I6_9STRA</name>
<evidence type="ECO:0000256" key="2">
    <source>
        <dbReference type="SAM" id="SignalP"/>
    </source>
</evidence>
<dbReference type="EMBL" id="CAKKNE010000005">
    <property type="protein sequence ID" value="CAH0377530.1"/>
    <property type="molecule type" value="Genomic_DNA"/>
</dbReference>
<evidence type="ECO:0000313" key="4">
    <source>
        <dbReference type="Proteomes" id="UP000789595"/>
    </source>
</evidence>
<evidence type="ECO:0000256" key="1">
    <source>
        <dbReference type="SAM" id="Phobius"/>
    </source>
</evidence>
<feature type="chain" id="PRO_5035194214" description="Sugar phosphate transporter domain-containing protein" evidence="2">
    <location>
        <begin position="16"/>
        <end position="171"/>
    </location>
</feature>
<dbReference type="AlphaFoldDB" id="A0A8J2X3I6"/>
<sequence length="171" mass="18369">MKLVATLALFTSAAALRTRSSSLHSKQALSVRGGGVDTRKRNCTQATWVGLASSGFILLPAGRDIVFYDGPRTAILPGDEELISALAIANPDAKRWFWGMWGLNHCFLSILKLQAINQKDKAMLKKLFIPTAATFLYCVLGQSDMGGAADLGGFIVICGLQTLAIGYLAYN</sequence>
<feature type="transmembrane region" description="Helical" evidence="1">
    <location>
        <begin position="151"/>
        <end position="170"/>
    </location>
</feature>
<keyword evidence="1" id="KW-0812">Transmembrane</keyword>
<keyword evidence="4" id="KW-1185">Reference proteome</keyword>
<accession>A0A8J2X3I6</accession>
<reference evidence="3" key="1">
    <citation type="submission" date="2021-11" db="EMBL/GenBank/DDBJ databases">
        <authorList>
            <consortium name="Genoscope - CEA"/>
            <person name="William W."/>
        </authorList>
    </citation>
    <scope>NUCLEOTIDE SEQUENCE</scope>
</reference>
<protein>
    <recommendedName>
        <fullName evidence="5">Sugar phosphate transporter domain-containing protein</fullName>
    </recommendedName>
</protein>
<proteinExistence type="predicted"/>
<dbReference type="OrthoDB" id="10265293at2759"/>
<organism evidence="3 4">
    <name type="scientific">Pelagomonas calceolata</name>
    <dbReference type="NCBI Taxonomy" id="35677"/>
    <lineage>
        <taxon>Eukaryota</taxon>
        <taxon>Sar</taxon>
        <taxon>Stramenopiles</taxon>
        <taxon>Ochrophyta</taxon>
        <taxon>Pelagophyceae</taxon>
        <taxon>Pelagomonadales</taxon>
        <taxon>Pelagomonadaceae</taxon>
        <taxon>Pelagomonas</taxon>
    </lineage>
</organism>
<gene>
    <name evidence="3" type="ORF">PECAL_5P20640</name>
</gene>
<keyword evidence="1" id="KW-0472">Membrane</keyword>
<feature type="signal peptide" evidence="2">
    <location>
        <begin position="1"/>
        <end position="15"/>
    </location>
</feature>
<keyword evidence="1" id="KW-1133">Transmembrane helix</keyword>
<evidence type="ECO:0008006" key="5">
    <source>
        <dbReference type="Google" id="ProtNLM"/>
    </source>
</evidence>
<comment type="caution">
    <text evidence="3">The sequence shown here is derived from an EMBL/GenBank/DDBJ whole genome shotgun (WGS) entry which is preliminary data.</text>
</comment>
<keyword evidence="2" id="KW-0732">Signal</keyword>
<dbReference type="Proteomes" id="UP000789595">
    <property type="component" value="Unassembled WGS sequence"/>
</dbReference>